<dbReference type="AlphaFoldDB" id="A0A6J4T953"/>
<dbReference type="EMBL" id="CADCVS010000360">
    <property type="protein sequence ID" value="CAA9516428.1"/>
    <property type="molecule type" value="Genomic_DNA"/>
</dbReference>
<evidence type="ECO:0000313" key="1">
    <source>
        <dbReference type="EMBL" id="CAA9516428.1"/>
    </source>
</evidence>
<organism evidence="1">
    <name type="scientific">uncultured Solirubrobacteraceae bacterium</name>
    <dbReference type="NCBI Taxonomy" id="1162706"/>
    <lineage>
        <taxon>Bacteria</taxon>
        <taxon>Bacillati</taxon>
        <taxon>Actinomycetota</taxon>
        <taxon>Thermoleophilia</taxon>
        <taxon>Solirubrobacterales</taxon>
        <taxon>Solirubrobacteraceae</taxon>
        <taxon>environmental samples</taxon>
    </lineage>
</organism>
<gene>
    <name evidence="1" type="ORF">AVDCRST_MAG30-2788</name>
</gene>
<protein>
    <submittedName>
        <fullName evidence="1">Uncharacterized protein</fullName>
    </submittedName>
</protein>
<proteinExistence type="predicted"/>
<accession>A0A6J4T953</accession>
<sequence length="164" mass="18230">MVALDPYREWAARPTGDPRGTPRPQIMAAMLEIVGAEGPILASRAYALYNRASGGKKLTTIARAPLSSAMHWLAQERKVVLVKRDEIPWQDDDLVRLPDTAEVVVRELGPRTLDEVPLDEIAELMRRLGARDAAVAKRAVLDVYGLKRLTTRADEYLGLAFELL</sequence>
<name>A0A6J4T953_9ACTN</name>
<reference evidence="1" key="1">
    <citation type="submission" date="2020-02" db="EMBL/GenBank/DDBJ databases">
        <authorList>
            <person name="Meier V. D."/>
        </authorList>
    </citation>
    <scope>NUCLEOTIDE SEQUENCE</scope>
    <source>
        <strain evidence="1">AVDCRST_MAG30</strain>
    </source>
</reference>